<protein>
    <submittedName>
        <fullName evidence="3">Uncharacterized protein</fullName>
    </submittedName>
</protein>
<keyword evidence="2" id="KW-1185">Reference proteome</keyword>
<evidence type="ECO:0000313" key="2">
    <source>
        <dbReference type="Proteomes" id="UP000035680"/>
    </source>
</evidence>
<reference evidence="3" key="2">
    <citation type="submission" date="2015-08" db="UniProtKB">
        <authorList>
            <consortium name="WormBaseParasite"/>
        </authorList>
    </citation>
    <scope>IDENTIFICATION</scope>
</reference>
<dbReference type="Proteomes" id="UP000035680">
    <property type="component" value="Unassembled WGS sequence"/>
</dbReference>
<feature type="coiled-coil region" evidence="1">
    <location>
        <begin position="173"/>
        <end position="200"/>
    </location>
</feature>
<reference evidence="2" key="1">
    <citation type="submission" date="2014-07" db="EMBL/GenBank/DDBJ databases">
        <authorList>
            <person name="Martin A.A"/>
            <person name="De Silva N."/>
        </authorList>
    </citation>
    <scope>NUCLEOTIDE SEQUENCE</scope>
</reference>
<sequence>MFLIILTFIFGGIFLYYIECYRKNMIYIPLGENVIQTASVETSQTLLDRTQVSDFTRSITKYFDIQPKASINSDLQKETTKSSNTIPTEISTTTCSTLPESQGSRISPTTTITNQTTECHDKTLIRKLAPTSNSVIKANENNSESPINDGKKSHKQFLEWTSNEIIQLDPASKAAEEHRLKLLEKRHEKLKDEKRNCSIKN</sequence>
<proteinExistence type="predicted"/>
<evidence type="ECO:0000256" key="1">
    <source>
        <dbReference type="SAM" id="Coils"/>
    </source>
</evidence>
<dbReference type="WBParaSite" id="SVE_0505700.1">
    <property type="protein sequence ID" value="SVE_0505700.1"/>
    <property type="gene ID" value="SVE_0505700"/>
</dbReference>
<dbReference type="AlphaFoldDB" id="A0A0K0F8A8"/>
<keyword evidence="1" id="KW-0175">Coiled coil</keyword>
<accession>A0A0K0F8A8</accession>
<organism evidence="2 3">
    <name type="scientific">Strongyloides venezuelensis</name>
    <name type="common">Threadworm</name>
    <dbReference type="NCBI Taxonomy" id="75913"/>
    <lineage>
        <taxon>Eukaryota</taxon>
        <taxon>Metazoa</taxon>
        <taxon>Ecdysozoa</taxon>
        <taxon>Nematoda</taxon>
        <taxon>Chromadorea</taxon>
        <taxon>Rhabditida</taxon>
        <taxon>Tylenchina</taxon>
        <taxon>Panagrolaimomorpha</taxon>
        <taxon>Strongyloidoidea</taxon>
        <taxon>Strongyloididae</taxon>
        <taxon>Strongyloides</taxon>
    </lineage>
</organism>
<evidence type="ECO:0000313" key="3">
    <source>
        <dbReference type="WBParaSite" id="SVE_0505700.1"/>
    </source>
</evidence>
<name>A0A0K0F8A8_STRVS</name>